<evidence type="ECO:0000256" key="4">
    <source>
        <dbReference type="ARBA" id="ARBA00022764"/>
    </source>
</evidence>
<dbReference type="GO" id="GO:0016491">
    <property type="term" value="F:oxidoreductase activity"/>
    <property type="evidence" value="ECO:0007669"/>
    <property type="project" value="InterPro"/>
</dbReference>
<dbReference type="RefSeq" id="WP_128420476.1">
    <property type="nucleotide sequence ID" value="NZ_CP049017.1"/>
</dbReference>
<dbReference type="Pfam" id="PF01323">
    <property type="entry name" value="DSBA"/>
    <property type="match status" value="1"/>
</dbReference>
<evidence type="ECO:0000313" key="11">
    <source>
        <dbReference type="EMBL" id="PPT90714.1"/>
    </source>
</evidence>
<reference evidence="11 12" key="1">
    <citation type="submission" date="2016-08" db="EMBL/GenBank/DDBJ databases">
        <title>Evolution of the type three secretion system and type three effector repertoires in Xanthomonas.</title>
        <authorList>
            <person name="Merda D."/>
            <person name="Briand M."/>
            <person name="Bosis E."/>
            <person name="Rousseau C."/>
            <person name="Portier P."/>
            <person name="Jacques M.-A."/>
            <person name="Fischer-Le Saux M."/>
        </authorList>
    </citation>
    <scope>NUCLEOTIDE SEQUENCE [LARGE SCALE GENOMIC DNA]</scope>
    <source>
        <strain evidence="11 12">CFBP 4691</strain>
    </source>
</reference>
<dbReference type="GO" id="GO:0042597">
    <property type="term" value="C:periplasmic space"/>
    <property type="evidence" value="ECO:0007669"/>
    <property type="project" value="UniProtKB-SubCell"/>
</dbReference>
<feature type="signal peptide" evidence="9">
    <location>
        <begin position="1"/>
        <end position="21"/>
    </location>
</feature>
<name>A0A2S6ZEL3_9XANT</name>
<dbReference type="OrthoDB" id="9784896at2"/>
<evidence type="ECO:0000256" key="6">
    <source>
        <dbReference type="ARBA" id="ARBA00023284"/>
    </source>
</evidence>
<proteinExistence type="inferred from homology"/>
<evidence type="ECO:0000256" key="5">
    <source>
        <dbReference type="ARBA" id="ARBA00023157"/>
    </source>
</evidence>
<protein>
    <recommendedName>
        <fullName evidence="7">Thiol:disulfide interchange protein</fullName>
    </recommendedName>
</protein>
<accession>A0A2S6ZEL3</accession>
<evidence type="ECO:0000256" key="3">
    <source>
        <dbReference type="ARBA" id="ARBA00022729"/>
    </source>
</evidence>
<sequence>MNRLPRLLLCLSTLLPLSACAQPKAAAAVEGQDYTLIANPRPFAPLAGKIEVVEVFGYTCSHCAHFEPILEDWSAKQAKDVRLTLVPGAFGGFWDSFASAFYAAQALGVQVRSHRALFDAIHEKRSVPVQNVAPEELAAFYAAYGVKPQDFVAAYKSPQVAAQVKAARDFAARTEIPGTPALVVNGKYLIKGKNFPDMLRIADALVARARAGK</sequence>
<dbReference type="AlphaFoldDB" id="A0A2S6ZEL3"/>
<dbReference type="SUPFAM" id="SSF52833">
    <property type="entry name" value="Thioredoxin-like"/>
    <property type="match status" value="1"/>
</dbReference>
<dbReference type="InterPro" id="IPR036249">
    <property type="entry name" value="Thioredoxin-like_sf"/>
</dbReference>
<dbReference type="PROSITE" id="PS51352">
    <property type="entry name" value="THIOREDOXIN_2"/>
    <property type="match status" value="1"/>
</dbReference>
<keyword evidence="4 7" id="KW-0574">Periplasm</keyword>
<gene>
    <name evidence="11" type="ORF">XthCFBP4691_11165</name>
</gene>
<evidence type="ECO:0000256" key="9">
    <source>
        <dbReference type="SAM" id="SignalP"/>
    </source>
</evidence>
<dbReference type="PIRSF" id="PIRSF001488">
    <property type="entry name" value="Tdi_protein"/>
    <property type="match status" value="1"/>
</dbReference>
<dbReference type="InterPro" id="IPR013766">
    <property type="entry name" value="Thioredoxin_domain"/>
</dbReference>
<comment type="similarity">
    <text evidence="2">Belongs to the thioredoxin family. DsbA subfamily.</text>
</comment>
<evidence type="ECO:0000259" key="10">
    <source>
        <dbReference type="PROSITE" id="PS51352"/>
    </source>
</evidence>
<keyword evidence="6" id="KW-0676">Redox-active center</keyword>
<dbReference type="PANTHER" id="PTHR35891:SF2">
    <property type="entry name" value="THIOL:DISULFIDE INTERCHANGE PROTEIN DSBA"/>
    <property type="match status" value="1"/>
</dbReference>
<dbReference type="PANTHER" id="PTHR35891">
    <property type="entry name" value="THIOL:DISULFIDE INTERCHANGE PROTEIN DSBA"/>
    <property type="match status" value="1"/>
</dbReference>
<evidence type="ECO:0000256" key="7">
    <source>
        <dbReference type="PIRNR" id="PIRNR001488"/>
    </source>
</evidence>
<evidence type="ECO:0000313" key="12">
    <source>
        <dbReference type="Proteomes" id="UP000239898"/>
    </source>
</evidence>
<feature type="disulfide bond" description="Redox-active" evidence="8">
    <location>
        <begin position="60"/>
        <end position="63"/>
    </location>
</feature>
<comment type="subcellular location">
    <subcellularLocation>
        <location evidence="1 7">Periplasm</location>
    </subcellularLocation>
</comment>
<organism evidence="11 12">
    <name type="scientific">Xanthomonas theicola</name>
    <dbReference type="NCBI Taxonomy" id="56464"/>
    <lineage>
        <taxon>Bacteria</taxon>
        <taxon>Pseudomonadati</taxon>
        <taxon>Pseudomonadota</taxon>
        <taxon>Gammaproteobacteria</taxon>
        <taxon>Lysobacterales</taxon>
        <taxon>Lysobacteraceae</taxon>
        <taxon>Xanthomonas</taxon>
    </lineage>
</organism>
<dbReference type="Gene3D" id="3.40.30.10">
    <property type="entry name" value="Glutaredoxin"/>
    <property type="match status" value="1"/>
</dbReference>
<evidence type="ECO:0000256" key="8">
    <source>
        <dbReference type="PIRSR" id="PIRSR001488-1"/>
    </source>
</evidence>
<dbReference type="InterPro" id="IPR023205">
    <property type="entry name" value="DsbA/DsbL"/>
</dbReference>
<feature type="chain" id="PRO_5015748333" description="Thiol:disulfide interchange protein" evidence="9">
    <location>
        <begin position="22"/>
        <end position="213"/>
    </location>
</feature>
<dbReference type="CDD" id="cd03019">
    <property type="entry name" value="DsbA_DsbA"/>
    <property type="match status" value="1"/>
</dbReference>
<dbReference type="InterPro" id="IPR050824">
    <property type="entry name" value="Thiol_disulfide_DsbA"/>
</dbReference>
<evidence type="ECO:0000256" key="2">
    <source>
        <dbReference type="ARBA" id="ARBA00005791"/>
    </source>
</evidence>
<dbReference type="InterPro" id="IPR001853">
    <property type="entry name" value="DSBA-like_thioredoxin_dom"/>
</dbReference>
<keyword evidence="12" id="KW-1185">Reference proteome</keyword>
<dbReference type="Proteomes" id="UP000239898">
    <property type="component" value="Unassembled WGS sequence"/>
</dbReference>
<comment type="caution">
    <text evidence="11">The sequence shown here is derived from an EMBL/GenBank/DDBJ whole genome shotgun (WGS) entry which is preliminary data.</text>
</comment>
<keyword evidence="3 9" id="KW-0732">Signal</keyword>
<feature type="domain" description="Thioredoxin" evidence="10">
    <location>
        <begin position="15"/>
        <end position="207"/>
    </location>
</feature>
<keyword evidence="5 7" id="KW-1015">Disulfide bond</keyword>
<dbReference type="EMBL" id="MIGX01000048">
    <property type="protein sequence ID" value="PPT90714.1"/>
    <property type="molecule type" value="Genomic_DNA"/>
</dbReference>
<evidence type="ECO:0000256" key="1">
    <source>
        <dbReference type="ARBA" id="ARBA00004418"/>
    </source>
</evidence>